<dbReference type="InterPro" id="IPR002938">
    <property type="entry name" value="FAD-bd"/>
</dbReference>
<protein>
    <submittedName>
        <fullName evidence="8">FAD-dependent monooxygenase</fullName>
    </submittedName>
</protein>
<dbReference type="EMBL" id="JAMRXG010000020">
    <property type="protein sequence ID" value="MCM6778270.1"/>
    <property type="molecule type" value="Genomic_DNA"/>
</dbReference>
<keyword evidence="6 8" id="KW-0503">Monooxygenase</keyword>
<dbReference type="PANTHER" id="PTHR46028">
    <property type="entry name" value="KYNURENINE 3-MONOOXYGENASE"/>
    <property type="match status" value="1"/>
</dbReference>
<dbReference type="Gene3D" id="3.50.50.60">
    <property type="entry name" value="FAD/NAD(P)-binding domain"/>
    <property type="match status" value="1"/>
</dbReference>
<dbReference type="Pfam" id="PF01494">
    <property type="entry name" value="FAD_binding_3"/>
    <property type="match status" value="1"/>
</dbReference>
<evidence type="ECO:0000256" key="3">
    <source>
        <dbReference type="ARBA" id="ARBA00022827"/>
    </source>
</evidence>
<dbReference type="AlphaFoldDB" id="A0A9X2J1N1"/>
<sequence length="460" mass="50667">MPELAIRSVVIIGAGPVGCALATLLRRQGLRVRVFERGTESAGTGSGHSFNLTLTSRGLDCLPRSVKRRLYLQGAVLAKRIIHHRDGAISTQPYGTTDAHHLLSIPRRVLQDILRDQALRAGAEIHYGQACIDVDTARPAALLRGRDGATTWVTGDLLVGCDGANSAVREAIAAAHPQQLWVTREIISHGYAEITMDYGDADPTGMHLWPRGDHFLQAQPNRDQTFTTSLFKPLAGDARHRHFSGLPSAEAISTYCATQFPDVFGRMNGVGRDLATRSPGVLRIVTCAPYHHRRAVLVGDAAHAVVPFFGQGINCSFEDAATLASLLEKCRSTIQHDSAVAARAVAEQYSDVRVRAGHTLAELSLRNLEELSDHVNDPLFLARRALERRLHELWPELYTPLYQLVAFTHMPYDAAERVHRELSAALDSLCHGRDLHREQDAIIADFVELYGDRFARKRTG</sequence>
<gene>
    <name evidence="8" type="ORF">NDR86_32765</name>
</gene>
<evidence type="ECO:0000256" key="4">
    <source>
        <dbReference type="ARBA" id="ARBA00022857"/>
    </source>
</evidence>
<name>A0A9X2J1N1_9NOCA</name>
<reference evidence="8" key="1">
    <citation type="submission" date="2022-06" db="EMBL/GenBank/DDBJ databases">
        <title>Novel species in genus nocardia.</title>
        <authorList>
            <person name="Li F."/>
        </authorList>
    </citation>
    <scope>NUCLEOTIDE SEQUENCE</scope>
    <source>
        <strain evidence="8">CDC141</strain>
    </source>
</reference>
<dbReference type="PANTHER" id="PTHR46028:SF2">
    <property type="entry name" value="KYNURENINE 3-MONOOXYGENASE"/>
    <property type="match status" value="1"/>
</dbReference>
<evidence type="ECO:0000256" key="5">
    <source>
        <dbReference type="ARBA" id="ARBA00023002"/>
    </source>
</evidence>
<keyword evidence="3" id="KW-0274">FAD</keyword>
<organism evidence="8 9">
    <name type="scientific">Nocardia pulmonis</name>
    <dbReference type="NCBI Taxonomy" id="2951408"/>
    <lineage>
        <taxon>Bacteria</taxon>
        <taxon>Bacillati</taxon>
        <taxon>Actinomycetota</taxon>
        <taxon>Actinomycetes</taxon>
        <taxon>Mycobacteriales</taxon>
        <taxon>Nocardiaceae</taxon>
        <taxon>Nocardia</taxon>
    </lineage>
</organism>
<evidence type="ECO:0000256" key="1">
    <source>
        <dbReference type="ARBA" id="ARBA00001974"/>
    </source>
</evidence>
<dbReference type="GO" id="GO:0070189">
    <property type="term" value="P:kynurenine metabolic process"/>
    <property type="evidence" value="ECO:0007669"/>
    <property type="project" value="TreeGrafter"/>
</dbReference>
<dbReference type="PRINTS" id="PR00420">
    <property type="entry name" value="RNGMNOXGNASE"/>
</dbReference>
<keyword evidence="2" id="KW-0285">Flavoprotein</keyword>
<keyword evidence="4" id="KW-0521">NADP</keyword>
<evidence type="ECO:0000259" key="7">
    <source>
        <dbReference type="Pfam" id="PF01494"/>
    </source>
</evidence>
<dbReference type="GO" id="GO:0071949">
    <property type="term" value="F:FAD binding"/>
    <property type="evidence" value="ECO:0007669"/>
    <property type="project" value="InterPro"/>
</dbReference>
<dbReference type="InterPro" id="IPR036188">
    <property type="entry name" value="FAD/NAD-bd_sf"/>
</dbReference>
<dbReference type="RefSeq" id="WP_251917740.1">
    <property type="nucleotide sequence ID" value="NZ_JAMRXG010000020.1"/>
</dbReference>
<evidence type="ECO:0000256" key="2">
    <source>
        <dbReference type="ARBA" id="ARBA00022630"/>
    </source>
</evidence>
<keyword evidence="9" id="KW-1185">Reference proteome</keyword>
<accession>A0A9X2J1N1</accession>
<dbReference type="SUPFAM" id="SSF51905">
    <property type="entry name" value="FAD/NAD(P)-binding domain"/>
    <property type="match status" value="1"/>
</dbReference>
<dbReference type="GO" id="GO:0004502">
    <property type="term" value="F:kynurenine 3-monooxygenase activity"/>
    <property type="evidence" value="ECO:0007669"/>
    <property type="project" value="TreeGrafter"/>
</dbReference>
<feature type="domain" description="FAD-binding" evidence="7">
    <location>
        <begin position="8"/>
        <end position="328"/>
    </location>
</feature>
<keyword evidence="5" id="KW-0560">Oxidoreductase</keyword>
<evidence type="ECO:0000256" key="6">
    <source>
        <dbReference type="ARBA" id="ARBA00023033"/>
    </source>
</evidence>
<comment type="caution">
    <text evidence="8">The sequence shown here is derived from an EMBL/GenBank/DDBJ whole genome shotgun (WGS) entry which is preliminary data.</text>
</comment>
<evidence type="ECO:0000313" key="9">
    <source>
        <dbReference type="Proteomes" id="UP001139157"/>
    </source>
</evidence>
<comment type="cofactor">
    <cofactor evidence="1">
        <name>FAD</name>
        <dbReference type="ChEBI" id="CHEBI:57692"/>
    </cofactor>
</comment>
<evidence type="ECO:0000313" key="8">
    <source>
        <dbReference type="EMBL" id="MCM6778270.1"/>
    </source>
</evidence>
<proteinExistence type="predicted"/>
<dbReference type="Proteomes" id="UP001139157">
    <property type="component" value="Unassembled WGS sequence"/>
</dbReference>